<evidence type="ECO:0000313" key="2">
    <source>
        <dbReference type="Proteomes" id="UP001153678"/>
    </source>
</evidence>
<gene>
    <name evidence="1" type="ORF">FWILDA_LOCUS817</name>
</gene>
<proteinExistence type="predicted"/>
<evidence type="ECO:0000313" key="1">
    <source>
        <dbReference type="EMBL" id="CAI2162939.1"/>
    </source>
</evidence>
<reference evidence="1" key="1">
    <citation type="submission" date="2022-08" db="EMBL/GenBank/DDBJ databases">
        <authorList>
            <person name="Kallberg Y."/>
            <person name="Tangrot J."/>
            <person name="Rosling A."/>
        </authorList>
    </citation>
    <scope>NUCLEOTIDE SEQUENCE</scope>
    <source>
        <strain evidence="1">Wild A</strain>
    </source>
</reference>
<sequence length="62" mass="7318">MVHFPDDSDLFNPFNDSSLFVILIPFNNDKTTVGKINLETYDKEFGEKEWNEEEWNNDEDSS</sequence>
<dbReference type="AlphaFoldDB" id="A0A9W4WTR1"/>
<comment type="caution">
    <text evidence="1">The sequence shown here is derived from an EMBL/GenBank/DDBJ whole genome shotgun (WGS) entry which is preliminary data.</text>
</comment>
<accession>A0A9W4WTR1</accession>
<protein>
    <submittedName>
        <fullName evidence="1">7448_t:CDS:1</fullName>
    </submittedName>
</protein>
<organism evidence="1 2">
    <name type="scientific">Funneliformis geosporum</name>
    <dbReference type="NCBI Taxonomy" id="1117311"/>
    <lineage>
        <taxon>Eukaryota</taxon>
        <taxon>Fungi</taxon>
        <taxon>Fungi incertae sedis</taxon>
        <taxon>Mucoromycota</taxon>
        <taxon>Glomeromycotina</taxon>
        <taxon>Glomeromycetes</taxon>
        <taxon>Glomerales</taxon>
        <taxon>Glomeraceae</taxon>
        <taxon>Funneliformis</taxon>
    </lineage>
</organism>
<dbReference type="EMBL" id="CAMKVN010000060">
    <property type="protein sequence ID" value="CAI2162939.1"/>
    <property type="molecule type" value="Genomic_DNA"/>
</dbReference>
<dbReference type="Proteomes" id="UP001153678">
    <property type="component" value="Unassembled WGS sequence"/>
</dbReference>
<name>A0A9W4WTR1_9GLOM</name>
<keyword evidence="2" id="KW-1185">Reference proteome</keyword>